<evidence type="ECO:0000256" key="1">
    <source>
        <dbReference type="ARBA" id="ARBA00000900"/>
    </source>
</evidence>
<feature type="domain" description="RING-type" evidence="10">
    <location>
        <begin position="901"/>
        <end position="942"/>
    </location>
</feature>
<keyword evidence="5 8" id="KW-0863">Zinc-finger</keyword>
<evidence type="ECO:0000256" key="7">
    <source>
        <dbReference type="ARBA" id="ARBA00022833"/>
    </source>
</evidence>
<evidence type="ECO:0000256" key="8">
    <source>
        <dbReference type="PROSITE-ProRule" id="PRU00175"/>
    </source>
</evidence>
<dbReference type="RefSeq" id="XP_013794845.1">
    <property type="nucleotide sequence ID" value="XM_013939391.2"/>
</dbReference>
<dbReference type="RefSeq" id="XP_022238209.1">
    <property type="nucleotide sequence ID" value="XM_022382501.1"/>
</dbReference>
<name>A0ABM1S3K4_LIMPO</name>
<dbReference type="CDD" id="cd16474">
    <property type="entry name" value="RING-H2_RNF111-like"/>
    <property type="match status" value="1"/>
</dbReference>
<organism evidence="11 13">
    <name type="scientific">Limulus polyphemus</name>
    <name type="common">Atlantic horseshoe crab</name>
    <dbReference type="NCBI Taxonomy" id="6850"/>
    <lineage>
        <taxon>Eukaryota</taxon>
        <taxon>Metazoa</taxon>
        <taxon>Ecdysozoa</taxon>
        <taxon>Arthropoda</taxon>
        <taxon>Chelicerata</taxon>
        <taxon>Merostomata</taxon>
        <taxon>Xiphosura</taxon>
        <taxon>Limulidae</taxon>
        <taxon>Limulus</taxon>
    </lineage>
</organism>
<dbReference type="SUPFAM" id="SSF57850">
    <property type="entry name" value="RING/U-box"/>
    <property type="match status" value="1"/>
</dbReference>
<keyword evidence="11" id="KW-1185">Reference proteome</keyword>
<keyword evidence="6" id="KW-0833">Ubl conjugation pathway</keyword>
<gene>
    <name evidence="12 13" type="primary">LOC106478820</name>
</gene>
<evidence type="ECO:0000256" key="4">
    <source>
        <dbReference type="ARBA" id="ARBA00022723"/>
    </source>
</evidence>
<comment type="catalytic activity">
    <reaction evidence="1">
        <text>S-ubiquitinyl-[E2 ubiquitin-conjugating enzyme]-L-cysteine + [acceptor protein]-L-lysine = [E2 ubiquitin-conjugating enzyme]-L-cysteine + N(6)-ubiquitinyl-[acceptor protein]-L-lysine.</text>
        <dbReference type="EC" id="2.3.2.27"/>
    </reaction>
</comment>
<protein>
    <recommendedName>
        <fullName evidence="2">RING-type E3 ubiquitin transferase</fullName>
        <ecNumber evidence="2">2.3.2.27</ecNumber>
    </recommendedName>
</protein>
<evidence type="ECO:0000256" key="5">
    <source>
        <dbReference type="ARBA" id="ARBA00022771"/>
    </source>
</evidence>
<feature type="region of interest" description="Disordered" evidence="9">
    <location>
        <begin position="366"/>
        <end position="404"/>
    </location>
</feature>
<reference evidence="12 13" key="1">
    <citation type="submission" date="2025-05" db="UniProtKB">
        <authorList>
            <consortium name="RefSeq"/>
        </authorList>
    </citation>
    <scope>IDENTIFICATION</scope>
    <source>
        <tissue evidence="12 13">Muscle</tissue>
    </source>
</reference>
<evidence type="ECO:0000313" key="13">
    <source>
        <dbReference type="RefSeq" id="XP_022238209.1"/>
    </source>
</evidence>
<dbReference type="EC" id="2.3.2.27" evidence="2"/>
<dbReference type="InterPro" id="IPR001841">
    <property type="entry name" value="Znf_RING"/>
</dbReference>
<feature type="region of interest" description="Disordered" evidence="9">
    <location>
        <begin position="127"/>
        <end position="161"/>
    </location>
</feature>
<evidence type="ECO:0000256" key="2">
    <source>
        <dbReference type="ARBA" id="ARBA00012483"/>
    </source>
</evidence>
<evidence type="ECO:0000256" key="6">
    <source>
        <dbReference type="ARBA" id="ARBA00022786"/>
    </source>
</evidence>
<dbReference type="Proteomes" id="UP000694941">
    <property type="component" value="Unplaced"/>
</dbReference>
<dbReference type="InterPro" id="IPR045191">
    <property type="entry name" value="MBR1/2-like"/>
</dbReference>
<evidence type="ECO:0000259" key="10">
    <source>
        <dbReference type="PROSITE" id="PS50089"/>
    </source>
</evidence>
<feature type="compositionally biased region" description="Low complexity" evidence="9">
    <location>
        <begin position="371"/>
        <end position="380"/>
    </location>
</feature>
<evidence type="ECO:0000256" key="9">
    <source>
        <dbReference type="SAM" id="MobiDB-lite"/>
    </source>
</evidence>
<keyword evidence="7" id="KW-0862">Zinc</keyword>
<feature type="region of interest" description="Disordered" evidence="9">
    <location>
        <begin position="289"/>
        <end position="323"/>
    </location>
</feature>
<dbReference type="PANTHER" id="PTHR22937:SF65">
    <property type="entry name" value="E3 UBIQUITIN-PROTEIN LIGASE ARK2C"/>
    <property type="match status" value="1"/>
</dbReference>
<dbReference type="Pfam" id="PF13639">
    <property type="entry name" value="zf-RING_2"/>
    <property type="match status" value="1"/>
</dbReference>
<dbReference type="Gene3D" id="3.30.40.10">
    <property type="entry name" value="Zinc/RING finger domain, C3HC4 (zinc finger)"/>
    <property type="match status" value="1"/>
</dbReference>
<dbReference type="InterPro" id="IPR013083">
    <property type="entry name" value="Znf_RING/FYVE/PHD"/>
</dbReference>
<feature type="compositionally biased region" description="Polar residues" evidence="9">
    <location>
        <begin position="389"/>
        <end position="399"/>
    </location>
</feature>
<accession>A0ABM1S3K4</accession>
<evidence type="ECO:0000313" key="12">
    <source>
        <dbReference type="RefSeq" id="XP_013794845.1"/>
    </source>
</evidence>
<keyword evidence="4" id="KW-0479">Metal-binding</keyword>
<evidence type="ECO:0000256" key="3">
    <source>
        <dbReference type="ARBA" id="ARBA00022679"/>
    </source>
</evidence>
<keyword evidence="3" id="KW-0808">Transferase</keyword>
<proteinExistence type="predicted"/>
<dbReference type="PANTHER" id="PTHR22937">
    <property type="entry name" value="E3 UBIQUITIN-PROTEIN LIGASE RNF165"/>
    <property type="match status" value="1"/>
</dbReference>
<evidence type="ECO:0000313" key="11">
    <source>
        <dbReference type="Proteomes" id="UP000694941"/>
    </source>
</evidence>
<dbReference type="SMART" id="SM00184">
    <property type="entry name" value="RING"/>
    <property type="match status" value="1"/>
</dbReference>
<sequence>MEYSRSSSLFSSVEVNNDVVPLNDLTHQAQGSVIMASRGSTDSLLASWGSDESTSSSSGHDFSHSIYPFRGPKARDCSGAKHLLPSERVKQEFVEGSLVSVSSHVDGEWCDTTTLLADPENFETYDNRQRKRVLSEGENDENKERPRKALQPPISSIENRNHSAALSTNNFIYDGASSTSGYSEIEVQSSSLCSVQDLENFARSSNSNVEDHPVSETPEVIMDTSSESDSDIDIVSLRTSVLRNTRPSNCSIKVAGAQYHDHSYTGARERLHSLNTAFWTSNTDDSSVRRMREDKSRKSSVRRMREDMSRRRENIQRSGHLDNDWPVAPDLQLDCLSSDDDDDSVEVVSIESPSILQAVDVDSPCAREFPSSSGKGSCRSSSEREKTLSRNGASCSNDNCRPHSDRSAVVVDLTNSDDEATSPVVSTPDEPVMTTVTSVFSSEPTHSYCQVYSRQVQNHRPVHPHSNYHSSNYPSHPVPIVQFPTCRFHTSQQPIGCHEATDSCLRNQTSGGTGESCRSFSNCFGHTHPVNAASCPHSHVYPSAPSPHLAYMPPGVHTPGPHPSVNPTQHPPFPHFYNPPPTPNLQDLSPHPRHHPPGLAHMNPTHQRLWQAQQRMQEMQRRRLYQHTIGLYMHRRLMEPQTTPAPGFYICPEAVPGVSNSAVPLAPAVSCTPTIPPGGQAPNHLAQTGGMVSTHNPIFGACHSIPVTATTPGPQGLAQTSIPGPSCTPSIPLSVQTPNTLPSQHPLPPPPSTDIMMDPTVNVQTEVVIPSSGSDSGHSHVHHHIHQHHYHHPPPRLHHFGVPPGLHIGITAGVPVSQRVPDMFTIPTLPDIPPSMPIYPHYMPFFPRHVQARLEDYMRIVEQRRMAVNRGATQATIEQNTFPHKYKKLQRSEGEDNIEKCTICLSEFENNEDVRRLPCMHLFHIVCVDQWLTTNKRCPICRVDIEEHLKEFSYT</sequence>
<dbReference type="PROSITE" id="PS50089">
    <property type="entry name" value="ZF_RING_2"/>
    <property type="match status" value="1"/>
</dbReference>
<dbReference type="GeneID" id="106478820"/>